<organism evidence="4">
    <name type="scientific">Oryza brachyantha</name>
    <name type="common">malo sina</name>
    <dbReference type="NCBI Taxonomy" id="4533"/>
    <lineage>
        <taxon>Eukaryota</taxon>
        <taxon>Viridiplantae</taxon>
        <taxon>Streptophyta</taxon>
        <taxon>Embryophyta</taxon>
        <taxon>Tracheophyta</taxon>
        <taxon>Spermatophyta</taxon>
        <taxon>Magnoliopsida</taxon>
        <taxon>Liliopsida</taxon>
        <taxon>Poales</taxon>
        <taxon>Poaceae</taxon>
        <taxon>BOP clade</taxon>
        <taxon>Oryzoideae</taxon>
        <taxon>Oryzeae</taxon>
        <taxon>Oryzinae</taxon>
        <taxon>Oryza</taxon>
    </lineage>
</organism>
<dbReference type="Proteomes" id="UP000006038">
    <property type="component" value="Chromosome 11"/>
</dbReference>
<dbReference type="HOGENOM" id="CLU_1317211_0_0_1"/>
<feature type="short sequence motif" description="VHIID" evidence="3">
    <location>
        <begin position="89"/>
        <end position="93"/>
    </location>
</feature>
<reference evidence="4" key="1">
    <citation type="journal article" date="2013" name="Nat. Commun.">
        <title>Whole-genome sequencing of Oryza brachyantha reveals mechanisms underlying Oryza genome evolution.</title>
        <authorList>
            <person name="Chen J."/>
            <person name="Huang Q."/>
            <person name="Gao D."/>
            <person name="Wang J."/>
            <person name="Lang Y."/>
            <person name="Liu T."/>
            <person name="Li B."/>
            <person name="Bai Z."/>
            <person name="Luis Goicoechea J."/>
            <person name="Liang C."/>
            <person name="Chen C."/>
            <person name="Zhang W."/>
            <person name="Sun S."/>
            <person name="Liao Y."/>
            <person name="Zhang X."/>
            <person name="Yang L."/>
            <person name="Song C."/>
            <person name="Wang M."/>
            <person name="Shi J."/>
            <person name="Liu G."/>
            <person name="Liu J."/>
            <person name="Zhou H."/>
            <person name="Zhou W."/>
            <person name="Yu Q."/>
            <person name="An N."/>
            <person name="Chen Y."/>
            <person name="Cai Q."/>
            <person name="Wang B."/>
            <person name="Liu B."/>
            <person name="Min J."/>
            <person name="Huang Y."/>
            <person name="Wu H."/>
            <person name="Li Z."/>
            <person name="Zhang Y."/>
            <person name="Yin Y."/>
            <person name="Song W."/>
            <person name="Jiang J."/>
            <person name="Jackson S.A."/>
            <person name="Wing R.A."/>
            <person name="Wang J."/>
            <person name="Chen M."/>
        </authorList>
    </citation>
    <scope>NUCLEOTIDE SEQUENCE [LARGE SCALE GENOMIC DNA]</scope>
    <source>
        <strain evidence="4">cv. IRGC 101232</strain>
    </source>
</reference>
<dbReference type="PANTHER" id="PTHR31636">
    <property type="entry name" value="OSJNBA0084A10.13 PROTEIN-RELATED"/>
    <property type="match status" value="1"/>
</dbReference>
<evidence type="ECO:0000256" key="2">
    <source>
        <dbReference type="ARBA" id="ARBA00023163"/>
    </source>
</evidence>
<keyword evidence="2" id="KW-0804">Transcription</keyword>
<evidence type="ECO:0000313" key="5">
    <source>
        <dbReference type="Proteomes" id="UP000006038"/>
    </source>
</evidence>
<keyword evidence="5" id="KW-1185">Reference proteome</keyword>
<protein>
    <submittedName>
        <fullName evidence="4">Uncharacterized protein</fullName>
    </submittedName>
</protein>
<comment type="caution">
    <text evidence="3">Lacks conserved residue(s) required for the propagation of feature annotation.</text>
</comment>
<sequence>MFQDDMLSSATSSPASSRLAAVFADALSRKLLNLVPGISSALLSLANSADAHLIPVARRHMFDVLPFLKLAYLTTNHAILEAMEGERFVHVVDFSGPAANPVQWIALFHAFRSRREGPPHLRITAVHDSKEFLATMATVLSKEAEAFDIPFQFNAVEAKLDEMDFDALRHDLGVRSGEALAGRGGARPLLFVIEEAQAYFTFDREFLCS</sequence>
<dbReference type="AlphaFoldDB" id="J3N5X2"/>
<dbReference type="STRING" id="4533.J3N5X2"/>
<evidence type="ECO:0000256" key="3">
    <source>
        <dbReference type="PROSITE-ProRule" id="PRU01191"/>
    </source>
</evidence>
<evidence type="ECO:0000313" key="4">
    <source>
        <dbReference type="EnsemblPlants" id="OB11G12080.1"/>
    </source>
</evidence>
<reference evidence="4" key="2">
    <citation type="submission" date="2013-04" db="UniProtKB">
        <authorList>
            <consortium name="EnsemblPlants"/>
        </authorList>
    </citation>
    <scope>IDENTIFICATION</scope>
</reference>
<comment type="similarity">
    <text evidence="3">Belongs to the GRAS family.</text>
</comment>
<name>J3N5X2_ORYBR</name>
<accession>J3N5X2</accession>
<keyword evidence="1" id="KW-0805">Transcription regulation</keyword>
<dbReference type="EnsemblPlants" id="OB11G12080.1">
    <property type="protein sequence ID" value="OB11G12080.1"/>
    <property type="gene ID" value="OB11G12080"/>
</dbReference>
<dbReference type="Pfam" id="PF03514">
    <property type="entry name" value="GRAS"/>
    <property type="match status" value="1"/>
</dbReference>
<dbReference type="OMA" id="CANPVQW"/>
<dbReference type="PROSITE" id="PS50985">
    <property type="entry name" value="GRAS"/>
    <property type="match status" value="1"/>
</dbReference>
<dbReference type="Gramene" id="OB11G12080.1">
    <property type="protein sequence ID" value="OB11G12080.1"/>
    <property type="gene ID" value="OB11G12080"/>
</dbReference>
<evidence type="ECO:0000256" key="1">
    <source>
        <dbReference type="ARBA" id="ARBA00023015"/>
    </source>
</evidence>
<proteinExistence type="inferred from homology"/>
<dbReference type="InterPro" id="IPR005202">
    <property type="entry name" value="TF_GRAS"/>
</dbReference>
<dbReference type="eggNOG" id="ENOG502QPNC">
    <property type="taxonomic scope" value="Eukaryota"/>
</dbReference>